<proteinExistence type="predicted"/>
<dbReference type="SUPFAM" id="SSF52266">
    <property type="entry name" value="SGNH hydrolase"/>
    <property type="match status" value="1"/>
</dbReference>
<protein>
    <submittedName>
        <fullName evidence="1">Uncharacterized protein</fullName>
    </submittedName>
</protein>
<gene>
    <name evidence="1" type="ORF">DDIC_06995</name>
</gene>
<organism evidence="1 2">
    <name type="scientific">Desulfovibrio desulfuricans</name>
    <dbReference type="NCBI Taxonomy" id="876"/>
    <lineage>
        <taxon>Bacteria</taxon>
        <taxon>Pseudomonadati</taxon>
        <taxon>Thermodesulfobacteriota</taxon>
        <taxon>Desulfovibrionia</taxon>
        <taxon>Desulfovibrionales</taxon>
        <taxon>Desulfovibrionaceae</taxon>
        <taxon>Desulfovibrio</taxon>
    </lineage>
</organism>
<dbReference type="GO" id="GO:0016788">
    <property type="term" value="F:hydrolase activity, acting on ester bonds"/>
    <property type="evidence" value="ECO:0007669"/>
    <property type="project" value="UniProtKB-ARBA"/>
</dbReference>
<dbReference type="InterPro" id="IPR036514">
    <property type="entry name" value="SGNH_hydro_sf"/>
</dbReference>
<evidence type="ECO:0000313" key="1">
    <source>
        <dbReference type="EMBL" id="QCC85626.1"/>
    </source>
</evidence>
<dbReference type="Gene3D" id="3.40.50.1110">
    <property type="entry name" value="SGNH hydrolase"/>
    <property type="match status" value="2"/>
</dbReference>
<accession>A0A4P7UHC1</accession>
<dbReference type="Proteomes" id="UP000297065">
    <property type="component" value="Chromosome"/>
</dbReference>
<dbReference type="OrthoDB" id="929628at2"/>
<name>A0A4P7UHC1_DESDE</name>
<evidence type="ECO:0000313" key="2">
    <source>
        <dbReference type="Proteomes" id="UP000297065"/>
    </source>
</evidence>
<dbReference type="AlphaFoldDB" id="A0A4P7UHC1"/>
<reference evidence="1 2" key="1">
    <citation type="submission" date="2019-02" db="EMBL/GenBank/DDBJ databases">
        <title>Complete Genome Sequence of Desulfovibrio desulfuricans IC1, a Sulfonate Utilizing Anaerobe.</title>
        <authorList>
            <person name="Day L.A."/>
            <person name="De Leon K.B."/>
            <person name="Wall J.D."/>
        </authorList>
    </citation>
    <scope>NUCLEOTIDE SEQUENCE [LARGE SCALE GENOMIC DNA]</scope>
    <source>
        <strain evidence="1 2">IC1</strain>
    </source>
</reference>
<dbReference type="EMBL" id="CP036295">
    <property type="protein sequence ID" value="QCC85626.1"/>
    <property type="molecule type" value="Genomic_DNA"/>
</dbReference>
<sequence>MLKKLLFLLVIFIAMLEVASYFYIKYVNTNIQMPSYSLVNVNSKFWTFSDEHFGVWHHPSSTYLHKKPCFTQSYASNAYGMRDKERTKDAEQQRVVVLGDSFIEGWGNRSEDRLSNQLEASTGAEVLNFGTSGGFGTIQEWLQYKYMVKQFKHDVVLLGILPRNDFEDNSLEFYYTQKTDDYRPYLVGDYPDYKLFYPVKTLPHPTRFEAFTKSLQLSLLEWSCLYRVAIYLNDFKIEHMKLVPRWAPENISDPSGGSMYYSTQENEWNIMRYCIEQLVAEAGNRKVIVFTIPAYQDFEHYDGQEPPLARKFRELAKRTGATYVDLMPAMVARGVKFPDLYFSCDKHWNAFGNAVAADILEPYVRAALQSAPTARGN</sequence>